<proteinExistence type="predicted"/>
<comment type="caution">
    <text evidence="4">The sequence shown here is derived from an EMBL/GenBank/DDBJ whole genome shotgun (WGS) entry which is preliminary data.</text>
</comment>
<feature type="compositionally biased region" description="Basic and acidic residues" evidence="2">
    <location>
        <begin position="459"/>
        <end position="474"/>
    </location>
</feature>
<dbReference type="OrthoDB" id="3550095at2759"/>
<evidence type="ECO:0000313" key="5">
    <source>
        <dbReference type="Proteomes" id="UP000756346"/>
    </source>
</evidence>
<dbReference type="Proteomes" id="UP000756346">
    <property type="component" value="Unassembled WGS sequence"/>
</dbReference>
<dbReference type="InterPro" id="IPR001878">
    <property type="entry name" value="Znf_CCHC"/>
</dbReference>
<gene>
    <name evidence="4" type="ORF">B0I36DRAFT_347483</name>
</gene>
<evidence type="ECO:0000259" key="3">
    <source>
        <dbReference type="PROSITE" id="PS50158"/>
    </source>
</evidence>
<evidence type="ECO:0000256" key="2">
    <source>
        <dbReference type="SAM" id="MobiDB-lite"/>
    </source>
</evidence>
<feature type="compositionally biased region" description="Polar residues" evidence="2">
    <location>
        <begin position="397"/>
        <end position="425"/>
    </location>
</feature>
<evidence type="ECO:0000256" key="1">
    <source>
        <dbReference type="PROSITE-ProRule" id="PRU00047"/>
    </source>
</evidence>
<keyword evidence="1" id="KW-0863">Zinc-finger</keyword>
<feature type="compositionally biased region" description="Basic and acidic residues" evidence="2">
    <location>
        <begin position="42"/>
        <end position="57"/>
    </location>
</feature>
<name>A0A9P8YD61_9PEZI</name>
<keyword evidence="1" id="KW-0862">Zinc</keyword>
<keyword evidence="5" id="KW-1185">Reference proteome</keyword>
<feature type="region of interest" description="Disordered" evidence="2">
    <location>
        <begin position="33"/>
        <end position="144"/>
    </location>
</feature>
<evidence type="ECO:0000313" key="4">
    <source>
        <dbReference type="EMBL" id="KAH7035750.1"/>
    </source>
</evidence>
<feature type="compositionally biased region" description="Basic and acidic residues" evidence="2">
    <location>
        <begin position="73"/>
        <end position="88"/>
    </location>
</feature>
<sequence>MVDGVPGYHGGAGDPPCYNCGIRGHWFNACPEPARKIPAGRDYGRDRPRYSPREASPHRQRQGQDQSPPHRSAAVERRGRHERRRDDPPGGSNGSNNRKGDRSQSKQTNSKVSEKQNERPRADKAQRQQRQSASDTKAPAPDGEILQWGLVVPYMPVWDFEEAEATDSKVESRGDRPFEEDDDFEWMLGQLFADWVPYYQSRPISKPLPQEYSEEDIPSPNGYDDVLQTEYITATNVDHFALSIRDTKEWRIKKWFPLWADPLDIHPRMLARLADHDKQSREQSAREGSQHASMKANGRPPADKANQGDKTKIAGVRSPHEALVAPSPDKHGKGDAKRSLSGNNSFVQRLEQDDRQHDVHLKRYNSSRQSPPDNRQAQLFKAHEDEQQRPANYEHASANNESRGSKGQLSDRQGLSEENSTTSIDTFKHKHSLDRDARGPRTQVGIEQDTIKVASPHESTVRHTCETNDPERPSSRGSLRSWHSRGRVSRQASIVSELSHPESPLTPTEMALLGIEGSDDDDSDSDSEKGGKAKVSLTPPPPPTPQRQKQAHRKGDDVSATKSSRALKRQAPTATVEETTPRTKKRRQQVASAFNRRW</sequence>
<feature type="domain" description="CCHC-type" evidence="3">
    <location>
        <begin position="17"/>
        <end position="32"/>
    </location>
</feature>
<feature type="region of interest" description="Disordered" evidence="2">
    <location>
        <begin position="276"/>
        <end position="356"/>
    </location>
</feature>
<organism evidence="4 5">
    <name type="scientific">Microdochium trichocladiopsis</name>
    <dbReference type="NCBI Taxonomy" id="1682393"/>
    <lineage>
        <taxon>Eukaryota</taxon>
        <taxon>Fungi</taxon>
        <taxon>Dikarya</taxon>
        <taxon>Ascomycota</taxon>
        <taxon>Pezizomycotina</taxon>
        <taxon>Sordariomycetes</taxon>
        <taxon>Xylariomycetidae</taxon>
        <taxon>Xylariales</taxon>
        <taxon>Microdochiaceae</taxon>
        <taxon>Microdochium</taxon>
    </lineage>
</organism>
<reference evidence="4" key="1">
    <citation type="journal article" date="2021" name="Nat. Commun.">
        <title>Genetic determinants of endophytism in the Arabidopsis root mycobiome.</title>
        <authorList>
            <person name="Mesny F."/>
            <person name="Miyauchi S."/>
            <person name="Thiergart T."/>
            <person name="Pickel B."/>
            <person name="Atanasova L."/>
            <person name="Karlsson M."/>
            <person name="Huettel B."/>
            <person name="Barry K.W."/>
            <person name="Haridas S."/>
            <person name="Chen C."/>
            <person name="Bauer D."/>
            <person name="Andreopoulos W."/>
            <person name="Pangilinan J."/>
            <person name="LaButti K."/>
            <person name="Riley R."/>
            <person name="Lipzen A."/>
            <person name="Clum A."/>
            <person name="Drula E."/>
            <person name="Henrissat B."/>
            <person name="Kohler A."/>
            <person name="Grigoriev I.V."/>
            <person name="Martin F.M."/>
            <person name="Hacquard S."/>
        </authorList>
    </citation>
    <scope>NUCLEOTIDE SEQUENCE</scope>
    <source>
        <strain evidence="4">MPI-CAGE-CH-0230</strain>
    </source>
</reference>
<feature type="compositionally biased region" description="Basic and acidic residues" evidence="2">
    <location>
        <begin position="112"/>
        <end position="126"/>
    </location>
</feature>
<dbReference type="GO" id="GO:0008270">
    <property type="term" value="F:zinc ion binding"/>
    <property type="evidence" value="ECO:0007669"/>
    <property type="project" value="UniProtKB-KW"/>
</dbReference>
<dbReference type="InterPro" id="IPR036875">
    <property type="entry name" value="Znf_CCHC_sf"/>
</dbReference>
<dbReference type="EMBL" id="JAGTJQ010000003">
    <property type="protein sequence ID" value="KAH7035750.1"/>
    <property type="molecule type" value="Genomic_DNA"/>
</dbReference>
<protein>
    <recommendedName>
        <fullName evidence="3">CCHC-type domain-containing protein</fullName>
    </recommendedName>
</protein>
<feature type="compositionally biased region" description="Basic and acidic residues" evidence="2">
    <location>
        <begin position="276"/>
        <end position="289"/>
    </location>
</feature>
<dbReference type="GeneID" id="70186122"/>
<keyword evidence="1" id="KW-0479">Metal-binding</keyword>
<dbReference type="GO" id="GO:0003676">
    <property type="term" value="F:nucleic acid binding"/>
    <property type="evidence" value="ECO:0007669"/>
    <property type="project" value="InterPro"/>
</dbReference>
<dbReference type="PROSITE" id="PS50158">
    <property type="entry name" value="ZF_CCHC"/>
    <property type="match status" value="1"/>
</dbReference>
<accession>A0A9P8YD61</accession>
<dbReference type="SUPFAM" id="SSF57756">
    <property type="entry name" value="Retrovirus zinc finger-like domains"/>
    <property type="match status" value="1"/>
</dbReference>
<dbReference type="AlphaFoldDB" id="A0A9P8YD61"/>
<dbReference type="RefSeq" id="XP_046015843.1">
    <property type="nucleotide sequence ID" value="XM_046156576.1"/>
</dbReference>
<feature type="region of interest" description="Disordered" evidence="2">
    <location>
        <begin position="382"/>
        <end position="598"/>
    </location>
</feature>
<feature type="compositionally biased region" description="Basic and acidic residues" evidence="2">
    <location>
        <begin position="328"/>
        <end position="338"/>
    </location>
</feature>